<dbReference type="Proteomes" id="UP000195442">
    <property type="component" value="Unassembled WGS sequence"/>
</dbReference>
<sequence>MLFVPTRNNSEIKGGQKSVSTLHAGRLSGGMVFNVFTMDHCH</sequence>
<evidence type="ECO:0000313" key="1">
    <source>
        <dbReference type="EMBL" id="SJM93202.1"/>
    </source>
</evidence>
<dbReference type="AlphaFoldDB" id="A0A1R4HAB3"/>
<evidence type="ECO:0000313" key="2">
    <source>
        <dbReference type="Proteomes" id="UP000195442"/>
    </source>
</evidence>
<keyword evidence="2" id="KW-1185">Reference proteome</keyword>
<dbReference type="EMBL" id="FUKJ01000241">
    <property type="protein sequence ID" value="SJM93202.1"/>
    <property type="molecule type" value="Genomic_DNA"/>
</dbReference>
<reference evidence="2" key="1">
    <citation type="submission" date="2017-02" db="EMBL/GenBank/DDBJ databases">
        <authorList>
            <person name="Daims H."/>
        </authorList>
    </citation>
    <scope>NUCLEOTIDE SEQUENCE [LARGE SCALE GENOMIC DNA]</scope>
</reference>
<proteinExistence type="predicted"/>
<accession>A0A1R4HAB3</accession>
<gene>
    <name evidence="1" type="ORF">CRENPOLYSF2_3150007</name>
</gene>
<organism evidence="1 2">
    <name type="scientific">Crenothrix polyspora</name>
    <dbReference type="NCBI Taxonomy" id="360316"/>
    <lineage>
        <taxon>Bacteria</taxon>
        <taxon>Pseudomonadati</taxon>
        <taxon>Pseudomonadota</taxon>
        <taxon>Gammaproteobacteria</taxon>
        <taxon>Methylococcales</taxon>
        <taxon>Crenotrichaceae</taxon>
        <taxon>Crenothrix</taxon>
    </lineage>
</organism>
<protein>
    <submittedName>
        <fullName evidence="1">Uncharacterized protein</fullName>
    </submittedName>
</protein>
<name>A0A1R4HAB3_9GAMM</name>